<comment type="caution">
    <text evidence="6">The sequence shown here is derived from an EMBL/GenBank/DDBJ whole genome shotgun (WGS) entry which is preliminary data.</text>
</comment>
<dbReference type="GO" id="GO:0043565">
    <property type="term" value="F:sequence-specific DNA binding"/>
    <property type="evidence" value="ECO:0007669"/>
    <property type="project" value="InterPro"/>
</dbReference>
<dbReference type="InterPro" id="IPR041522">
    <property type="entry name" value="CdaR_GGDEF"/>
</dbReference>
<gene>
    <name evidence="6" type="ORF">DQG23_39435</name>
</gene>
<keyword evidence="4" id="KW-1133">Transmembrane helix</keyword>
<evidence type="ECO:0000256" key="4">
    <source>
        <dbReference type="SAM" id="Phobius"/>
    </source>
</evidence>
<dbReference type="PANTHER" id="PTHR43280">
    <property type="entry name" value="ARAC-FAMILY TRANSCRIPTIONAL REGULATOR"/>
    <property type="match status" value="1"/>
</dbReference>
<feature type="transmembrane region" description="Helical" evidence="4">
    <location>
        <begin position="20"/>
        <end position="43"/>
    </location>
</feature>
<dbReference type="InterPro" id="IPR018060">
    <property type="entry name" value="HTH_AraC"/>
</dbReference>
<protein>
    <recommendedName>
        <fullName evidence="5">HTH araC/xylS-type domain-containing protein</fullName>
    </recommendedName>
</protein>
<dbReference type="PRINTS" id="PR00032">
    <property type="entry name" value="HTHARAC"/>
</dbReference>
<evidence type="ECO:0000256" key="3">
    <source>
        <dbReference type="ARBA" id="ARBA00023163"/>
    </source>
</evidence>
<dbReference type="InterPro" id="IPR009057">
    <property type="entry name" value="Homeodomain-like_sf"/>
</dbReference>
<dbReference type="Gene3D" id="1.10.10.60">
    <property type="entry name" value="Homeodomain-like"/>
    <property type="match status" value="2"/>
</dbReference>
<dbReference type="InterPro" id="IPR020449">
    <property type="entry name" value="Tscrpt_reg_AraC-type_HTH"/>
</dbReference>
<dbReference type="SUPFAM" id="SSF46689">
    <property type="entry name" value="Homeodomain-like"/>
    <property type="match status" value="2"/>
</dbReference>
<dbReference type="Pfam" id="PF12833">
    <property type="entry name" value="HTH_18"/>
    <property type="match status" value="1"/>
</dbReference>
<keyword evidence="7" id="KW-1185">Reference proteome</keyword>
<evidence type="ECO:0000256" key="1">
    <source>
        <dbReference type="ARBA" id="ARBA00023015"/>
    </source>
</evidence>
<dbReference type="InterPro" id="IPR018062">
    <property type="entry name" value="HTH_AraC-typ_CS"/>
</dbReference>
<accession>A0A329LP86</accession>
<dbReference type="EMBL" id="QMFB01000049">
    <property type="protein sequence ID" value="RAV09509.1"/>
    <property type="molecule type" value="Genomic_DNA"/>
</dbReference>
<evidence type="ECO:0000259" key="5">
    <source>
        <dbReference type="PROSITE" id="PS01124"/>
    </source>
</evidence>
<feature type="domain" description="HTH araC/xylS-type" evidence="5">
    <location>
        <begin position="688"/>
        <end position="786"/>
    </location>
</feature>
<feature type="transmembrane region" description="Helical" evidence="4">
    <location>
        <begin position="319"/>
        <end position="338"/>
    </location>
</feature>
<dbReference type="PANTHER" id="PTHR43280:SF28">
    <property type="entry name" value="HTH-TYPE TRANSCRIPTIONAL ACTIVATOR RHAS"/>
    <property type="match status" value="1"/>
</dbReference>
<evidence type="ECO:0000313" key="6">
    <source>
        <dbReference type="EMBL" id="RAV09509.1"/>
    </source>
</evidence>
<dbReference type="PROSITE" id="PS01124">
    <property type="entry name" value="HTH_ARAC_FAMILY_2"/>
    <property type="match status" value="1"/>
</dbReference>
<organism evidence="6 7">
    <name type="scientific">Paenibacillus contaminans</name>
    <dbReference type="NCBI Taxonomy" id="450362"/>
    <lineage>
        <taxon>Bacteria</taxon>
        <taxon>Bacillati</taxon>
        <taxon>Bacillota</taxon>
        <taxon>Bacilli</taxon>
        <taxon>Bacillales</taxon>
        <taxon>Paenibacillaceae</taxon>
        <taxon>Paenibacillus</taxon>
    </lineage>
</organism>
<dbReference type="GO" id="GO:0003700">
    <property type="term" value="F:DNA-binding transcription factor activity"/>
    <property type="evidence" value="ECO:0007669"/>
    <property type="project" value="InterPro"/>
</dbReference>
<dbReference type="AlphaFoldDB" id="A0A329LP86"/>
<proteinExistence type="predicted"/>
<keyword evidence="4" id="KW-0812">Transmembrane</keyword>
<evidence type="ECO:0000313" key="7">
    <source>
        <dbReference type="Proteomes" id="UP000250369"/>
    </source>
</evidence>
<name>A0A329LP86_9BACL</name>
<reference evidence="6 7" key="1">
    <citation type="journal article" date="2009" name="Int. J. Syst. Evol. Microbiol.">
        <title>Paenibacillus contaminans sp. nov., isolated from a contaminated laboratory plate.</title>
        <authorList>
            <person name="Chou J.H."/>
            <person name="Lee J.H."/>
            <person name="Lin M.C."/>
            <person name="Chang P.S."/>
            <person name="Arun A.B."/>
            <person name="Young C.C."/>
            <person name="Chen W.M."/>
        </authorList>
    </citation>
    <scope>NUCLEOTIDE SEQUENCE [LARGE SCALE GENOMIC DNA]</scope>
    <source>
        <strain evidence="6 7">CKOBP-6</strain>
    </source>
</reference>
<keyword evidence="3" id="KW-0804">Transcription</keyword>
<sequence>MRFLNVSMRLSLSPKRRRFYIKLITYTLLLSLLPVIVLSILFYHNATSVMQRELQAANANYLKQTVNALEVVINQVSNSFRQLALDKVIREFEDFPRGTYYETLAGTFMEEDLPGMYTYLDSKKRLSANLGVFKQSNEFIYSVYFYDNSKQLVMTSDGIEYEKEKFYDKGWDQFAESIQAYPSFMDLRSAKQIGGGSREVIPIVYTSPIAGNYMVVNLDAESIYKSFVSKLDNKSDSAFFVLSGTGKLMLYDDSNALNVKIGASDILQRLGTSLPQSFERDYDGKRMLVSYLQSDFLGWTFVTAAALDDLYGSVSSVKGIVFLAAILLALTTVLLALITTRHIYNPIGSLMQFIKSKDQNFQNGANAAHGELHMIRSSLEEAYGDRESLQVRLKESMPANQEIFVRSLLRKHSYTREEIFERMQYFGFDFALDGIMLMVVSLNEAKAAVYGGVEDENLNKLRLVDRIEQLLPPERKRIVLELADGMFLVMLNCEPDEYKNSFMLAELMITHARQKLAISCTIGIGNYCKDIFELKRAFEEAHEALRCSTIVGTGEVIHIEDVRLEGTPLFVYPHDKEAALNKYIANGEAEEAKRVFADIVKDLAAQQGRVHYHQIEHAFMQLLGSLVKTANGLRVDMNKLLERKNNLYSELLQLKGIPAMTEWLDDTVVRMANRIGTAFKEKNNRHVEQITEMVEQEIGEPISLTFAADRLGLNPAYLSRIFKEKTGEAFSEYVTRVRMEHSKRLLVETEMKIKEIGDSVGYHKTNYFIKLFKDYTGMTPGEYRKMLQPDKMAE</sequence>
<keyword evidence="2" id="KW-0238">DNA-binding</keyword>
<dbReference type="PROSITE" id="PS00041">
    <property type="entry name" value="HTH_ARAC_FAMILY_1"/>
    <property type="match status" value="1"/>
</dbReference>
<dbReference type="Pfam" id="PF17853">
    <property type="entry name" value="GGDEF_2"/>
    <property type="match status" value="1"/>
</dbReference>
<dbReference type="SMART" id="SM00342">
    <property type="entry name" value="HTH_ARAC"/>
    <property type="match status" value="1"/>
</dbReference>
<dbReference type="Proteomes" id="UP000250369">
    <property type="component" value="Unassembled WGS sequence"/>
</dbReference>
<keyword evidence="1" id="KW-0805">Transcription regulation</keyword>
<keyword evidence="4" id="KW-0472">Membrane</keyword>
<evidence type="ECO:0000256" key="2">
    <source>
        <dbReference type="ARBA" id="ARBA00023125"/>
    </source>
</evidence>